<keyword evidence="10" id="KW-1185">Reference proteome</keyword>
<comment type="caution">
    <text evidence="9">The sequence shown here is derived from an EMBL/GenBank/DDBJ whole genome shotgun (WGS) entry which is preliminary data.</text>
</comment>
<feature type="transmembrane region" description="Helical" evidence="8">
    <location>
        <begin position="195"/>
        <end position="214"/>
    </location>
</feature>
<evidence type="ECO:0000256" key="5">
    <source>
        <dbReference type="ARBA" id="ARBA00022692"/>
    </source>
</evidence>
<dbReference type="InterPro" id="IPR000522">
    <property type="entry name" value="ABC_transptr_permease_BtuC"/>
</dbReference>
<proteinExistence type="inferred from homology"/>
<protein>
    <submittedName>
        <fullName evidence="9">ABC transporter permease</fullName>
    </submittedName>
</protein>
<evidence type="ECO:0000256" key="2">
    <source>
        <dbReference type="ARBA" id="ARBA00007935"/>
    </source>
</evidence>
<keyword evidence="4" id="KW-1003">Cell membrane</keyword>
<comment type="similarity">
    <text evidence="2">Belongs to the binding-protein-dependent transport system permease family. FecCD subfamily.</text>
</comment>
<dbReference type="GO" id="GO:0005886">
    <property type="term" value="C:plasma membrane"/>
    <property type="evidence" value="ECO:0007669"/>
    <property type="project" value="UniProtKB-SubCell"/>
</dbReference>
<evidence type="ECO:0000256" key="7">
    <source>
        <dbReference type="ARBA" id="ARBA00023136"/>
    </source>
</evidence>
<dbReference type="Gene3D" id="1.10.3470.10">
    <property type="entry name" value="ABC transporter involved in vitamin B12 uptake, BtuC"/>
    <property type="match status" value="1"/>
</dbReference>
<dbReference type="KEGG" id="mcw:A8L33_09560"/>
<feature type="transmembrane region" description="Helical" evidence="8">
    <location>
        <begin position="278"/>
        <end position="297"/>
    </location>
</feature>
<reference evidence="9" key="1">
    <citation type="submission" date="2015-04" db="EMBL/GenBank/DDBJ databases">
        <title>Complete genome sequence of Microbacterium chocolatum SIT 101, a bacterium enantioselectively hydrolyzing mesomeric diesters.</title>
        <authorList>
            <person name="Li X."/>
            <person name="Xu Y."/>
        </authorList>
    </citation>
    <scope>NUCLEOTIDE SEQUENCE [LARGE SCALE GENOMIC DNA]</scope>
    <source>
        <strain evidence="9">SIT 101</strain>
    </source>
</reference>
<evidence type="ECO:0000313" key="9">
    <source>
        <dbReference type="EMBL" id="KOS11345.1"/>
    </source>
</evidence>
<dbReference type="CDD" id="cd06550">
    <property type="entry name" value="TM_ABC_iron-siderophores_like"/>
    <property type="match status" value="1"/>
</dbReference>
<keyword evidence="6 8" id="KW-1133">Transmembrane helix</keyword>
<dbReference type="AlphaFoldDB" id="A0A0N0RRK8"/>
<gene>
    <name evidence="9" type="ORF">XI38_05670</name>
</gene>
<feature type="transmembrane region" description="Helical" evidence="8">
    <location>
        <begin position="70"/>
        <end position="91"/>
    </location>
</feature>
<evidence type="ECO:0000256" key="4">
    <source>
        <dbReference type="ARBA" id="ARBA00022475"/>
    </source>
</evidence>
<keyword evidence="7 8" id="KW-0472">Membrane</keyword>
<dbReference type="PANTHER" id="PTHR30472">
    <property type="entry name" value="FERRIC ENTEROBACTIN TRANSPORT SYSTEM PERMEASE PROTEIN"/>
    <property type="match status" value="1"/>
</dbReference>
<dbReference type="Pfam" id="PF01032">
    <property type="entry name" value="FecCD"/>
    <property type="match status" value="1"/>
</dbReference>
<dbReference type="PATRIC" id="fig|84292.3.peg.1164"/>
<evidence type="ECO:0000256" key="1">
    <source>
        <dbReference type="ARBA" id="ARBA00004651"/>
    </source>
</evidence>
<dbReference type="GO" id="GO:0033214">
    <property type="term" value="P:siderophore-iron import into cell"/>
    <property type="evidence" value="ECO:0007669"/>
    <property type="project" value="TreeGrafter"/>
</dbReference>
<keyword evidence="5 8" id="KW-0812">Transmembrane</keyword>
<feature type="transmembrane region" description="Helical" evidence="8">
    <location>
        <begin position="153"/>
        <end position="175"/>
    </location>
</feature>
<feature type="transmembrane region" description="Helical" evidence="8">
    <location>
        <begin position="124"/>
        <end position="144"/>
    </location>
</feature>
<keyword evidence="3" id="KW-0813">Transport</keyword>
<name>A0A0N0RRK8_9MICO</name>
<dbReference type="InterPro" id="IPR037294">
    <property type="entry name" value="ABC_BtuC-like"/>
</dbReference>
<dbReference type="EMBL" id="LAVO01000005">
    <property type="protein sequence ID" value="KOS11345.1"/>
    <property type="molecule type" value="Genomic_DNA"/>
</dbReference>
<dbReference type="Proteomes" id="UP000037737">
    <property type="component" value="Unassembled WGS sequence"/>
</dbReference>
<dbReference type="GO" id="GO:0022857">
    <property type="term" value="F:transmembrane transporter activity"/>
    <property type="evidence" value="ECO:0007669"/>
    <property type="project" value="InterPro"/>
</dbReference>
<feature type="transmembrane region" description="Helical" evidence="8">
    <location>
        <begin position="245"/>
        <end position="272"/>
    </location>
</feature>
<sequence>MIAVTDVRRLARRRWSIVLVSLCALTLVAAAAALMIGDYPLGPGQVLAVLLGGGEPVEQYVVLQSRLPRLAMALLVGSALGVAGALLQALLRNPLASPDLLGISGGSTLAAVFCLLVLGLTGPVLAAFALVGGLAASALLLAVARGRAAGYRLILAGIGVSFFCAALVGFLMTRAQLQQTQAALVWLTGSLASTPWWQVIVLAAVWLLVLPLLLPLARRLPVLMLGEQTATGLGEHPGRVRTAGVVVAVILTAVTCAFAGPISFVALCAPAIARPLTGHGSVALAPSALVGAALLALSDLVAQYALPNVSMPVGVVTGAFGAVFLLWLLATSKGRAL</sequence>
<evidence type="ECO:0000256" key="6">
    <source>
        <dbReference type="ARBA" id="ARBA00022989"/>
    </source>
</evidence>
<feature type="transmembrane region" description="Helical" evidence="8">
    <location>
        <begin position="309"/>
        <end position="330"/>
    </location>
</feature>
<evidence type="ECO:0000313" key="10">
    <source>
        <dbReference type="Proteomes" id="UP000037737"/>
    </source>
</evidence>
<evidence type="ECO:0000256" key="3">
    <source>
        <dbReference type="ARBA" id="ARBA00022448"/>
    </source>
</evidence>
<feature type="transmembrane region" description="Helical" evidence="8">
    <location>
        <begin position="100"/>
        <end position="118"/>
    </location>
</feature>
<accession>A0A0N0RRK8</accession>
<dbReference type="PANTHER" id="PTHR30472:SF24">
    <property type="entry name" value="FERRIC ENTEROBACTIN TRANSPORT SYSTEM PERMEASE PROTEIN FEPG"/>
    <property type="match status" value="1"/>
</dbReference>
<organism evidence="9 10">
    <name type="scientific">Microbacterium aurantiacum</name>
    <dbReference type="NCBI Taxonomy" id="162393"/>
    <lineage>
        <taxon>Bacteria</taxon>
        <taxon>Bacillati</taxon>
        <taxon>Actinomycetota</taxon>
        <taxon>Actinomycetes</taxon>
        <taxon>Micrococcales</taxon>
        <taxon>Microbacteriaceae</taxon>
        <taxon>Microbacterium</taxon>
    </lineage>
</organism>
<evidence type="ECO:0000256" key="8">
    <source>
        <dbReference type="SAM" id="Phobius"/>
    </source>
</evidence>
<comment type="subcellular location">
    <subcellularLocation>
        <location evidence="1">Cell membrane</location>
        <topology evidence="1">Multi-pass membrane protein</topology>
    </subcellularLocation>
</comment>
<dbReference type="SUPFAM" id="SSF81345">
    <property type="entry name" value="ABC transporter involved in vitamin B12 uptake, BtuC"/>
    <property type="match status" value="1"/>
</dbReference>